<dbReference type="Proteomes" id="UP000035642">
    <property type="component" value="Unassembled WGS sequence"/>
</dbReference>
<reference evidence="1" key="1">
    <citation type="submission" date="2012-09" db="EMBL/GenBank/DDBJ databases">
        <authorList>
            <person name="Martin A.A."/>
        </authorList>
    </citation>
    <scope>NUCLEOTIDE SEQUENCE</scope>
</reference>
<dbReference type="PANTHER" id="PTHR21838">
    <property type="entry name" value="COILED-COIL DOMAIN-CONTAINING PROTEIN 137"/>
    <property type="match status" value="1"/>
</dbReference>
<dbReference type="GO" id="GO:0005634">
    <property type="term" value="C:nucleus"/>
    <property type="evidence" value="ECO:0007669"/>
    <property type="project" value="TreeGrafter"/>
</dbReference>
<organism evidence="1 2">
    <name type="scientific">Angiostrongylus cantonensis</name>
    <name type="common">Rat lungworm</name>
    <dbReference type="NCBI Taxonomy" id="6313"/>
    <lineage>
        <taxon>Eukaryota</taxon>
        <taxon>Metazoa</taxon>
        <taxon>Ecdysozoa</taxon>
        <taxon>Nematoda</taxon>
        <taxon>Chromadorea</taxon>
        <taxon>Rhabditida</taxon>
        <taxon>Rhabditina</taxon>
        <taxon>Rhabditomorpha</taxon>
        <taxon>Strongyloidea</taxon>
        <taxon>Metastrongylidae</taxon>
        <taxon>Angiostrongylus</taxon>
    </lineage>
</organism>
<dbReference type="InterPro" id="IPR026680">
    <property type="entry name" value="CCDC137"/>
</dbReference>
<dbReference type="STRING" id="6313.A0A0K0CWB9"/>
<dbReference type="WBParaSite" id="ACAC_0000171601-mRNA-1">
    <property type="protein sequence ID" value="ACAC_0000171601-mRNA-1"/>
    <property type="gene ID" value="ACAC_0000171601"/>
</dbReference>
<evidence type="ECO:0000313" key="1">
    <source>
        <dbReference type="Proteomes" id="UP000035642"/>
    </source>
</evidence>
<evidence type="ECO:0000313" key="2">
    <source>
        <dbReference type="WBParaSite" id="ACAC_0000171601-mRNA-1"/>
    </source>
</evidence>
<sequence>MGRYKRIPGKNRKKLKSVDPFNNKAVALRAEAVRKINWEPKDDNQEMTRSLKELEKSKAYVHLTKADVKRRKQCRNKVLAEAKRNGIRMGRFETVRNFVRRVERMTHMAIKDHEILIRQGLVGRKETDIATDFKLLEEKEKRRKEQSKNEIRNKIKVARRKRENDTKIKEGKLEGKIERKLKQGGMQRNEDLVEKEEETEIMAKKMKRKLGGSEKVRLKKKLASKYECSEAVLNQREVVAFGERYDAPPEYKGPLKDVMNPLMAKAGAKNLLLHSLLQQKCIPTTTYLKDTKKSKPGEIDRQRIIEAYRTLKRKRTF</sequence>
<protein>
    <submittedName>
        <fullName evidence="2">Coiled-coil domain-containing protein</fullName>
    </submittedName>
</protein>
<name>A0A0K0CWB9_ANGCA</name>
<accession>A0A0K0CWB9</accession>
<reference evidence="2" key="2">
    <citation type="submission" date="2017-02" db="UniProtKB">
        <authorList>
            <consortium name="WormBaseParasite"/>
        </authorList>
    </citation>
    <scope>IDENTIFICATION</scope>
</reference>
<proteinExistence type="predicted"/>
<dbReference type="PANTHER" id="PTHR21838:SF2">
    <property type="entry name" value="COILED-COIL DOMAIN-CONTAINING PROTEIN 137"/>
    <property type="match status" value="1"/>
</dbReference>
<keyword evidence="1" id="KW-1185">Reference proteome</keyword>
<dbReference type="AlphaFoldDB" id="A0A0K0CWB9"/>